<name>A0ACD3A2M9_9AGAR</name>
<reference evidence="1 2" key="1">
    <citation type="journal article" date="2019" name="Nat. Ecol. Evol.">
        <title>Megaphylogeny resolves global patterns of mushroom evolution.</title>
        <authorList>
            <person name="Varga T."/>
            <person name="Krizsan K."/>
            <person name="Foldi C."/>
            <person name="Dima B."/>
            <person name="Sanchez-Garcia M."/>
            <person name="Sanchez-Ramirez S."/>
            <person name="Szollosi G.J."/>
            <person name="Szarkandi J.G."/>
            <person name="Papp V."/>
            <person name="Albert L."/>
            <person name="Andreopoulos W."/>
            <person name="Angelini C."/>
            <person name="Antonin V."/>
            <person name="Barry K.W."/>
            <person name="Bougher N.L."/>
            <person name="Buchanan P."/>
            <person name="Buyck B."/>
            <person name="Bense V."/>
            <person name="Catcheside P."/>
            <person name="Chovatia M."/>
            <person name="Cooper J."/>
            <person name="Damon W."/>
            <person name="Desjardin D."/>
            <person name="Finy P."/>
            <person name="Geml J."/>
            <person name="Haridas S."/>
            <person name="Hughes K."/>
            <person name="Justo A."/>
            <person name="Karasinski D."/>
            <person name="Kautmanova I."/>
            <person name="Kiss B."/>
            <person name="Kocsube S."/>
            <person name="Kotiranta H."/>
            <person name="LaButti K.M."/>
            <person name="Lechner B.E."/>
            <person name="Liimatainen K."/>
            <person name="Lipzen A."/>
            <person name="Lukacs Z."/>
            <person name="Mihaltcheva S."/>
            <person name="Morgado L.N."/>
            <person name="Niskanen T."/>
            <person name="Noordeloos M.E."/>
            <person name="Ohm R.A."/>
            <person name="Ortiz-Santana B."/>
            <person name="Ovrebo C."/>
            <person name="Racz N."/>
            <person name="Riley R."/>
            <person name="Savchenko A."/>
            <person name="Shiryaev A."/>
            <person name="Soop K."/>
            <person name="Spirin V."/>
            <person name="Szebenyi C."/>
            <person name="Tomsovsky M."/>
            <person name="Tulloss R.E."/>
            <person name="Uehling J."/>
            <person name="Grigoriev I.V."/>
            <person name="Vagvolgyi C."/>
            <person name="Papp T."/>
            <person name="Martin F.M."/>
            <person name="Miettinen O."/>
            <person name="Hibbett D.S."/>
            <person name="Nagy L.G."/>
        </authorList>
    </citation>
    <scope>NUCLEOTIDE SEQUENCE [LARGE SCALE GENOMIC DNA]</scope>
    <source>
        <strain evidence="1 2">NL-1719</strain>
    </source>
</reference>
<gene>
    <name evidence="1" type="ORF">BDN72DRAFT_555529</name>
</gene>
<dbReference type="Proteomes" id="UP000308600">
    <property type="component" value="Unassembled WGS sequence"/>
</dbReference>
<sequence length="160" mass="18620">MVRLEALPGHLPSSLRPDPIRRRQPKSVSSMWNYTYRHVHHHSLLQPKPHIPVNLNQRRSHAEPPVRSRIRYYQHRHIQRLFSYFPLHRTWHLRPSYDRCITCTSTIRNVFPSTYGSSSGYSASFRSHSSTGGSFGSGVVPGVVLLVDVEVYRSCWCWGR</sequence>
<evidence type="ECO:0000313" key="2">
    <source>
        <dbReference type="Proteomes" id="UP000308600"/>
    </source>
</evidence>
<dbReference type="EMBL" id="ML208852">
    <property type="protein sequence ID" value="TFK59980.1"/>
    <property type="molecule type" value="Genomic_DNA"/>
</dbReference>
<protein>
    <submittedName>
        <fullName evidence="1">Uncharacterized protein</fullName>
    </submittedName>
</protein>
<evidence type="ECO:0000313" key="1">
    <source>
        <dbReference type="EMBL" id="TFK59980.1"/>
    </source>
</evidence>
<keyword evidence="2" id="KW-1185">Reference proteome</keyword>
<organism evidence="1 2">
    <name type="scientific">Pluteus cervinus</name>
    <dbReference type="NCBI Taxonomy" id="181527"/>
    <lineage>
        <taxon>Eukaryota</taxon>
        <taxon>Fungi</taxon>
        <taxon>Dikarya</taxon>
        <taxon>Basidiomycota</taxon>
        <taxon>Agaricomycotina</taxon>
        <taxon>Agaricomycetes</taxon>
        <taxon>Agaricomycetidae</taxon>
        <taxon>Agaricales</taxon>
        <taxon>Pluteineae</taxon>
        <taxon>Pluteaceae</taxon>
        <taxon>Pluteus</taxon>
    </lineage>
</organism>
<accession>A0ACD3A2M9</accession>
<proteinExistence type="predicted"/>